<evidence type="ECO:0000256" key="3">
    <source>
        <dbReference type="ARBA" id="ARBA00004964"/>
    </source>
</evidence>
<evidence type="ECO:0000256" key="11">
    <source>
        <dbReference type="PIRSR" id="PIRSR000463-1"/>
    </source>
</evidence>
<dbReference type="InterPro" id="IPR054169">
    <property type="entry name" value="GlgB_N"/>
</dbReference>
<comment type="subunit">
    <text evidence="10">Monomer.</text>
</comment>
<feature type="active site" description="Nucleophile" evidence="10 11">
    <location>
        <position position="415"/>
    </location>
</feature>
<sequence>MTLANADLLAGIDQDALYALVEGRHGDPFSVLGLHGLGNGYVIRAYIPGAISIDIIAAGSGETLAQLQPVFQNGLFAGAVEGRLEYRLRIHWPDAIQETEDPYSFPPLLGDLDLHLLAEGNHYELGQVLGGQAMSVEGIAGVRFAVWAPNARRVSVVGDFNSWDGRRHPMRLRASAGVWEIFVPRLGPGDHYKYEIIDSGGTVLAQKADPVARASEAAPATASIVARSTPFQWNDAEWLASRKARQDDDAPMSVYEVHLSSWVRIPEEGNRHLNWMELSQRLIPYARDMGFTHLEFLPIMEYPFGGSWGYQPLGLFAPTGRYGTPEDFAYFVDRAHAVGIGIILDWVPAHFPTDPWGLARFDGSALYEHEDPREGFHRDWNTLIYNLGRNEVKSFLISSALEWIERYHIDGLRVDAVASMLYRDYSRNADEWIPNKYGGRENLESVDFLKHLNAIVHQRCPDALMIAEESTAWPGVTKSPEDGGLGFDFKWNMGWMHDSLDYIEKDPVYRSYVHGMMTFGLVYQYTEKFMMPLSHDEVVHGKGSLIGKMPGDDWQRFATLRAYFGFLWGHPGKKLIFMGGEIAQTTEWNHDASVVWDLLDQPQHAGMQRLVRDLNHLYRDEAALQFSDVHGEGFSWAVPDDAVNSVIGMLRRSADGEQMMLVLCNFTPVPRYGYRVGVPKAGHWSEVLNSDAAVYGGANIGNAGGVWTEDVPAHNHDASISVMLPPLSTLFLRWSAETKASVPES</sequence>
<keyword evidence="13" id="KW-0614">Plasmid</keyword>
<dbReference type="InterPro" id="IPR004193">
    <property type="entry name" value="Glyco_hydro_13_N"/>
</dbReference>
<dbReference type="InterPro" id="IPR006047">
    <property type="entry name" value="GH13_cat_dom"/>
</dbReference>
<keyword evidence="6 10" id="KW-0328">Glycosyltransferase</keyword>
<reference evidence="13 14" key="1">
    <citation type="journal article" date="2018" name="Sci. Rep.">
        <title>Rhizobium tumorigenes sp. nov., a novel plant tumorigenic bacterium isolated from cane gall tumors on thornless blackberry.</title>
        <authorList>
            <person name="Kuzmanovi N."/>
            <person name="Smalla K."/>
            <person name="Gronow S."/>
            <person name="PuBawska J."/>
        </authorList>
    </citation>
    <scope>NUCLEOTIDE SEQUENCE [LARGE SCALE GENOMIC DNA]</scope>
    <source>
        <strain evidence="13 14">1078</strain>
    </source>
</reference>
<dbReference type="InterPro" id="IPR013780">
    <property type="entry name" value="Glyco_hydro_b"/>
</dbReference>
<dbReference type="EMBL" id="CP117259">
    <property type="protein sequence ID" value="WFR99012.1"/>
    <property type="molecule type" value="Genomic_DNA"/>
</dbReference>
<dbReference type="InterPro" id="IPR014756">
    <property type="entry name" value="Ig_E-set"/>
</dbReference>
<evidence type="ECO:0000256" key="9">
    <source>
        <dbReference type="ARBA" id="ARBA00023277"/>
    </source>
</evidence>
<feature type="domain" description="Glycosyl hydrolase family 13 catalytic" evidence="12">
    <location>
        <begin position="256"/>
        <end position="603"/>
    </location>
</feature>
<geneLocation type="plasmid" evidence="13 14">
    <name>unnamed2</name>
</geneLocation>
<evidence type="ECO:0000313" key="14">
    <source>
        <dbReference type="Proteomes" id="UP000249499"/>
    </source>
</evidence>
<dbReference type="RefSeq" id="WP_111221152.1">
    <property type="nucleotide sequence ID" value="NZ_CP117259.1"/>
</dbReference>
<dbReference type="GO" id="GO:0004553">
    <property type="term" value="F:hydrolase activity, hydrolyzing O-glycosyl compounds"/>
    <property type="evidence" value="ECO:0007669"/>
    <property type="project" value="InterPro"/>
</dbReference>
<dbReference type="EC" id="2.4.1.18" evidence="10"/>
<dbReference type="CDD" id="cd11322">
    <property type="entry name" value="AmyAc_Glg_BE"/>
    <property type="match status" value="1"/>
</dbReference>
<dbReference type="KEGG" id="rtu:PR017_26920"/>
<evidence type="ECO:0000256" key="8">
    <source>
        <dbReference type="ARBA" id="ARBA00023056"/>
    </source>
</evidence>
<dbReference type="FunFam" id="2.60.40.10:FF:000169">
    <property type="entry name" value="1,4-alpha-glucan branching enzyme GlgB"/>
    <property type="match status" value="1"/>
</dbReference>
<dbReference type="NCBIfam" id="TIGR01515">
    <property type="entry name" value="branching_enzym"/>
    <property type="match status" value="1"/>
</dbReference>
<keyword evidence="7 10" id="KW-0808">Transferase</keyword>
<dbReference type="NCBIfam" id="NF008967">
    <property type="entry name" value="PRK12313.1"/>
    <property type="match status" value="1"/>
</dbReference>
<dbReference type="SUPFAM" id="SSF51011">
    <property type="entry name" value="Glycosyl hydrolase domain"/>
    <property type="match status" value="1"/>
</dbReference>
<dbReference type="SMART" id="SM00642">
    <property type="entry name" value="Aamy"/>
    <property type="match status" value="1"/>
</dbReference>
<evidence type="ECO:0000256" key="6">
    <source>
        <dbReference type="ARBA" id="ARBA00022676"/>
    </source>
</evidence>
<dbReference type="InterPro" id="IPR013783">
    <property type="entry name" value="Ig-like_fold"/>
</dbReference>
<keyword evidence="14" id="KW-1185">Reference proteome</keyword>
<dbReference type="FunFam" id="2.60.40.1180:FF:000002">
    <property type="entry name" value="1,4-alpha-glucan branching enzyme GlgB"/>
    <property type="match status" value="1"/>
</dbReference>
<name>A0AAF1KTB6_9HYPH</name>
<dbReference type="NCBIfam" id="NF003811">
    <property type="entry name" value="PRK05402.1"/>
    <property type="match status" value="1"/>
</dbReference>
<evidence type="ECO:0000256" key="2">
    <source>
        <dbReference type="ARBA" id="ARBA00002953"/>
    </source>
</evidence>
<dbReference type="Gene3D" id="2.60.40.10">
    <property type="entry name" value="Immunoglobulins"/>
    <property type="match status" value="1"/>
</dbReference>
<dbReference type="CDD" id="cd02855">
    <property type="entry name" value="E_set_GBE_prok_N"/>
    <property type="match status" value="1"/>
</dbReference>
<dbReference type="GO" id="GO:0005978">
    <property type="term" value="P:glycogen biosynthetic process"/>
    <property type="evidence" value="ECO:0007669"/>
    <property type="project" value="UniProtKB-UniRule"/>
</dbReference>
<dbReference type="InterPro" id="IPR006048">
    <property type="entry name" value="A-amylase/branching_C"/>
</dbReference>
<dbReference type="InterPro" id="IPR006407">
    <property type="entry name" value="GlgB"/>
</dbReference>
<dbReference type="HAMAP" id="MF_00685">
    <property type="entry name" value="GlgB"/>
    <property type="match status" value="1"/>
</dbReference>
<dbReference type="Proteomes" id="UP000249499">
    <property type="component" value="Plasmid unnamed2"/>
</dbReference>
<dbReference type="GO" id="GO:0043169">
    <property type="term" value="F:cation binding"/>
    <property type="evidence" value="ECO:0007669"/>
    <property type="project" value="InterPro"/>
</dbReference>
<dbReference type="InterPro" id="IPR017853">
    <property type="entry name" value="GH"/>
</dbReference>
<evidence type="ECO:0000256" key="5">
    <source>
        <dbReference type="ARBA" id="ARBA00022600"/>
    </source>
</evidence>
<dbReference type="PANTHER" id="PTHR43651:SF3">
    <property type="entry name" value="1,4-ALPHA-GLUCAN-BRANCHING ENZYME"/>
    <property type="match status" value="1"/>
</dbReference>
<evidence type="ECO:0000259" key="12">
    <source>
        <dbReference type="SMART" id="SM00642"/>
    </source>
</evidence>
<evidence type="ECO:0000313" key="13">
    <source>
        <dbReference type="EMBL" id="WFR99012.1"/>
    </source>
</evidence>
<dbReference type="InterPro" id="IPR037439">
    <property type="entry name" value="Branching_enzy"/>
</dbReference>
<dbReference type="SUPFAM" id="SSF51445">
    <property type="entry name" value="(Trans)glycosidases"/>
    <property type="match status" value="1"/>
</dbReference>
<comment type="function">
    <text evidence="2 10">Catalyzes the formation of the alpha-1,6-glucosidic linkages in glycogen by scission of a 1,4-alpha-linked oligosaccharide from growing alpha-1,4-glucan chains and the subsequent attachment of the oligosaccharide to the alpha-1,6 position.</text>
</comment>
<dbReference type="FunFam" id="3.20.20.80:FF:000003">
    <property type="entry name" value="1,4-alpha-glucan branching enzyme GlgB"/>
    <property type="match status" value="1"/>
</dbReference>
<dbReference type="Gene3D" id="3.20.20.80">
    <property type="entry name" value="Glycosidases"/>
    <property type="match status" value="1"/>
</dbReference>
<evidence type="ECO:0000256" key="10">
    <source>
        <dbReference type="HAMAP-Rule" id="MF_00685"/>
    </source>
</evidence>
<feature type="active site" description="Proton donor" evidence="10 11">
    <location>
        <position position="468"/>
    </location>
</feature>
<organism evidence="13 14">
    <name type="scientific">Rhizobium tumorigenes</name>
    <dbReference type="NCBI Taxonomy" id="2041385"/>
    <lineage>
        <taxon>Bacteria</taxon>
        <taxon>Pseudomonadati</taxon>
        <taxon>Pseudomonadota</taxon>
        <taxon>Alphaproteobacteria</taxon>
        <taxon>Hyphomicrobiales</taxon>
        <taxon>Rhizobiaceae</taxon>
        <taxon>Rhizobium/Agrobacterium group</taxon>
        <taxon>Rhizobium</taxon>
    </lineage>
</organism>
<dbReference type="GO" id="GO:0003844">
    <property type="term" value="F:1,4-alpha-glucan branching enzyme activity"/>
    <property type="evidence" value="ECO:0007669"/>
    <property type="project" value="UniProtKB-UniRule"/>
</dbReference>
<comment type="pathway">
    <text evidence="3 10">Glycan biosynthesis; glycogen biosynthesis.</text>
</comment>
<dbReference type="Pfam" id="PF02806">
    <property type="entry name" value="Alpha-amylase_C"/>
    <property type="match status" value="1"/>
</dbReference>
<evidence type="ECO:0000256" key="7">
    <source>
        <dbReference type="ARBA" id="ARBA00022679"/>
    </source>
</evidence>
<dbReference type="AlphaFoldDB" id="A0AAF1KTB6"/>
<gene>
    <name evidence="10 13" type="primary">glgB</name>
    <name evidence="13" type="ORF">PR017_26920</name>
</gene>
<dbReference type="GO" id="GO:0005829">
    <property type="term" value="C:cytosol"/>
    <property type="evidence" value="ECO:0007669"/>
    <property type="project" value="TreeGrafter"/>
</dbReference>
<comment type="catalytic activity">
    <reaction evidence="1 10">
        <text>Transfers a segment of a (1-&gt;4)-alpha-D-glucan chain to a primary hydroxy group in a similar glucan chain.</text>
        <dbReference type="EC" id="2.4.1.18"/>
    </reaction>
</comment>
<evidence type="ECO:0000256" key="4">
    <source>
        <dbReference type="ARBA" id="ARBA00009000"/>
    </source>
</evidence>
<dbReference type="SUPFAM" id="SSF81296">
    <property type="entry name" value="E set domains"/>
    <property type="match status" value="2"/>
</dbReference>
<keyword evidence="5 10" id="KW-0321">Glycogen metabolism</keyword>
<dbReference type="Pfam" id="PF22019">
    <property type="entry name" value="GlgB_N"/>
    <property type="match status" value="1"/>
</dbReference>
<keyword evidence="9 10" id="KW-0119">Carbohydrate metabolism</keyword>
<evidence type="ECO:0000256" key="1">
    <source>
        <dbReference type="ARBA" id="ARBA00000826"/>
    </source>
</evidence>
<dbReference type="PIRSF" id="PIRSF000463">
    <property type="entry name" value="GlgB"/>
    <property type="match status" value="1"/>
</dbReference>
<dbReference type="InterPro" id="IPR044143">
    <property type="entry name" value="GlgB_N_E_set_prok"/>
</dbReference>
<dbReference type="Pfam" id="PF02922">
    <property type="entry name" value="CBM_48"/>
    <property type="match status" value="1"/>
</dbReference>
<proteinExistence type="inferred from homology"/>
<accession>A0AAF1KTB6</accession>
<reference evidence="14" key="2">
    <citation type="journal article" date="2023" name="MicrobiologyOpen">
        <title>Genomics of the tumorigenes clade of the family Rhizobiaceae and description of Rhizobium rhododendri sp. nov.</title>
        <authorList>
            <person name="Kuzmanovic N."/>
            <person name="diCenzo G.C."/>
            <person name="Bunk B."/>
            <person name="Sproeer C."/>
            <person name="Fruehling A."/>
            <person name="Neumann-Schaal M."/>
            <person name="Overmann J."/>
            <person name="Smalla K."/>
        </authorList>
    </citation>
    <scope>NUCLEOTIDE SEQUENCE [LARGE SCALE GENOMIC DNA]</scope>
    <source>
        <strain evidence="14">1078</strain>
        <plasmid evidence="14">unnamed2</plasmid>
    </source>
</reference>
<dbReference type="PANTHER" id="PTHR43651">
    <property type="entry name" value="1,4-ALPHA-GLUCAN-BRANCHING ENZYME"/>
    <property type="match status" value="1"/>
</dbReference>
<comment type="similarity">
    <text evidence="4 10">Belongs to the glycosyl hydrolase 13 family. GlgB subfamily.</text>
</comment>
<dbReference type="Gene3D" id="2.60.40.1180">
    <property type="entry name" value="Golgi alpha-mannosidase II"/>
    <property type="match status" value="1"/>
</dbReference>
<protein>
    <recommendedName>
        <fullName evidence="10">1,4-alpha-glucan branching enzyme GlgB</fullName>
        <ecNumber evidence="10">2.4.1.18</ecNumber>
    </recommendedName>
    <alternativeName>
        <fullName evidence="10">1,4-alpha-D-glucan:1,4-alpha-D-glucan 6-glucosyl-transferase</fullName>
    </alternativeName>
    <alternativeName>
        <fullName evidence="10">Alpha-(1-&gt;4)-glucan branching enzyme</fullName>
    </alternativeName>
    <alternativeName>
        <fullName evidence="10">Glycogen branching enzyme</fullName>
        <shortName evidence="10">BE</shortName>
    </alternativeName>
</protein>
<keyword evidence="8 10" id="KW-0320">Glycogen biosynthesis</keyword>